<dbReference type="Pfam" id="PF04072">
    <property type="entry name" value="LCM"/>
    <property type="match status" value="1"/>
</dbReference>
<evidence type="ECO:0000256" key="1">
    <source>
        <dbReference type="ARBA" id="ARBA00022603"/>
    </source>
</evidence>
<dbReference type="InterPro" id="IPR007213">
    <property type="entry name" value="Ppm1/Ppm2/Tcmp"/>
</dbReference>
<keyword evidence="4" id="KW-1185">Reference proteome</keyword>
<reference evidence="3 4" key="1">
    <citation type="submission" date="2020-11" db="EMBL/GenBank/DDBJ databases">
        <authorList>
            <person name="Peeters C."/>
        </authorList>
    </citation>
    <scope>NUCLEOTIDE SEQUENCE [LARGE SCALE GENOMIC DNA]</scope>
    <source>
        <strain evidence="3 4">LMG 7974</strain>
    </source>
</reference>
<keyword evidence="2" id="KW-0808">Transferase</keyword>
<evidence type="ECO:0000313" key="3">
    <source>
        <dbReference type="EMBL" id="CAD7288716.1"/>
    </source>
</evidence>
<dbReference type="Proteomes" id="UP000789803">
    <property type="component" value="Unassembled WGS sequence"/>
</dbReference>
<dbReference type="RefSeq" id="WP_229932918.1">
    <property type="nucleotide sequence ID" value="NZ_CAJHOF010000009.1"/>
</dbReference>
<accession>A0ABN7KAE7</accession>
<evidence type="ECO:0000313" key="4">
    <source>
        <dbReference type="Proteomes" id="UP000789803"/>
    </source>
</evidence>
<name>A0ABN7KAE7_9BACT</name>
<comment type="caution">
    <text evidence="3">The sequence shown here is derived from an EMBL/GenBank/DDBJ whole genome shotgun (WGS) entry which is preliminary data.</text>
</comment>
<proteinExistence type="predicted"/>
<dbReference type="Gene3D" id="3.40.50.150">
    <property type="entry name" value="Vaccinia Virus protein VP39"/>
    <property type="match status" value="1"/>
</dbReference>
<dbReference type="PIRSF" id="PIRSF028177">
    <property type="entry name" value="Polyketide_synth_Omtfrase_TcmP"/>
    <property type="match status" value="1"/>
</dbReference>
<evidence type="ECO:0008006" key="5">
    <source>
        <dbReference type="Google" id="ProtNLM"/>
    </source>
</evidence>
<evidence type="ECO:0000256" key="2">
    <source>
        <dbReference type="ARBA" id="ARBA00022679"/>
    </source>
</evidence>
<dbReference type="InterPro" id="IPR029063">
    <property type="entry name" value="SAM-dependent_MTases_sf"/>
</dbReference>
<dbReference type="PANTHER" id="PTHR43619">
    <property type="entry name" value="S-ADENOSYL-L-METHIONINE-DEPENDENT METHYLTRANSFERASE YKTD-RELATED"/>
    <property type="match status" value="1"/>
</dbReference>
<dbReference type="PANTHER" id="PTHR43619:SF2">
    <property type="entry name" value="S-ADENOSYL-L-METHIONINE-DEPENDENT METHYLTRANSFERASES SUPERFAMILY PROTEIN"/>
    <property type="match status" value="1"/>
</dbReference>
<gene>
    <name evidence="3" type="ORF">LMG7974_01116</name>
</gene>
<protein>
    <recommendedName>
        <fullName evidence="5">Class I SAM-dependent methyltransferase</fullName>
    </recommendedName>
</protein>
<dbReference type="SUPFAM" id="SSF53335">
    <property type="entry name" value="S-adenosyl-L-methionine-dependent methyltransferases"/>
    <property type="match status" value="1"/>
</dbReference>
<sequence>MYKIDFSDGISETLLINLYMRSLDFKSDEPILSDAFSGDVVSGIDYDFTKFNKSKMSRVGIVIRAKFFDNEAVKFYLQNENVVIVQVGSGLDTRPLRLEGICKNAYFYDIDLPDVITLRENLIPKAKNNFYIASSMFETAWMDELASKHKGAKFCFILEGIAMYFNNEMMSGFFRNLGERFDGVIMLDFLNKFMAKQMSKGRHDVIKFMKNKFDFYGIDDISEALAWSDKLSHIKTAKMMNMYKSHWGVGGFIGCFIPQIVNANKMFVFELKKKNLNVVKS</sequence>
<dbReference type="EMBL" id="CAJHOF010000009">
    <property type="protein sequence ID" value="CAD7288716.1"/>
    <property type="molecule type" value="Genomic_DNA"/>
</dbReference>
<organism evidence="3 4">
    <name type="scientific">Campylobacter majalis</name>
    <dbReference type="NCBI Taxonomy" id="2790656"/>
    <lineage>
        <taxon>Bacteria</taxon>
        <taxon>Pseudomonadati</taxon>
        <taxon>Campylobacterota</taxon>
        <taxon>Epsilonproteobacteria</taxon>
        <taxon>Campylobacterales</taxon>
        <taxon>Campylobacteraceae</taxon>
        <taxon>Campylobacter</taxon>
    </lineage>
</organism>
<dbReference type="InterPro" id="IPR016874">
    <property type="entry name" value="TcmP-like"/>
</dbReference>
<keyword evidence="1" id="KW-0489">Methyltransferase</keyword>